<dbReference type="Pfam" id="PF21302">
    <property type="entry name" value="Zn_ribbon_RlmA"/>
    <property type="match status" value="1"/>
</dbReference>
<name>A0A935C3P0_9FIRM</name>
<dbReference type="PIRSF" id="PIRSF018249">
    <property type="entry name" value="MyrA_prd"/>
    <property type="match status" value="1"/>
</dbReference>
<evidence type="ECO:0000313" key="6">
    <source>
        <dbReference type="Proteomes" id="UP000633365"/>
    </source>
</evidence>
<keyword evidence="5" id="KW-0808">Transferase</keyword>
<feature type="domain" description="Methyltransferase" evidence="3">
    <location>
        <begin position="88"/>
        <end position="160"/>
    </location>
</feature>
<dbReference type="GO" id="GO:0046872">
    <property type="term" value="F:metal ion binding"/>
    <property type="evidence" value="ECO:0007669"/>
    <property type="project" value="UniProtKB-KW"/>
</dbReference>
<comment type="caution">
    <text evidence="5">The sequence shown here is derived from an EMBL/GenBank/DDBJ whole genome shotgun (WGS) entry which is preliminary data.</text>
</comment>
<feature type="binding site" evidence="2">
    <location>
        <begin position="95"/>
        <end position="96"/>
    </location>
    <ligand>
        <name>S-adenosyl-L-methionine</name>
        <dbReference type="ChEBI" id="CHEBI:59789"/>
    </ligand>
</feature>
<keyword evidence="2" id="KW-0949">S-adenosyl-L-methionine</keyword>
<keyword evidence="6" id="KW-1185">Reference proteome</keyword>
<evidence type="ECO:0000259" key="3">
    <source>
        <dbReference type="Pfam" id="PF13649"/>
    </source>
</evidence>
<dbReference type="GO" id="GO:0032259">
    <property type="term" value="P:methylation"/>
    <property type="evidence" value="ECO:0007669"/>
    <property type="project" value="UniProtKB-KW"/>
</dbReference>
<feature type="binding site" evidence="1">
    <location>
        <position position="22"/>
    </location>
    <ligand>
        <name>Zn(2+)</name>
        <dbReference type="ChEBI" id="CHEBI:29105"/>
    </ligand>
</feature>
<dbReference type="EMBL" id="JAEQMG010000163">
    <property type="protein sequence ID" value="MBK6089864.1"/>
    <property type="molecule type" value="Genomic_DNA"/>
</dbReference>
<dbReference type="GO" id="GO:0008168">
    <property type="term" value="F:methyltransferase activity"/>
    <property type="evidence" value="ECO:0007669"/>
    <property type="project" value="UniProtKB-KW"/>
</dbReference>
<dbReference type="InterPro" id="IPR029063">
    <property type="entry name" value="SAM-dependent_MTases_sf"/>
</dbReference>
<protein>
    <submittedName>
        <fullName evidence="5">Methyltransferase domain-containing protein</fullName>
    </submittedName>
</protein>
<feature type="binding site" evidence="2">
    <location>
        <position position="181"/>
    </location>
    <ligand>
        <name>S-adenosyl-L-methionine</name>
        <dbReference type="ChEBI" id="CHEBI:59789"/>
    </ligand>
</feature>
<evidence type="ECO:0000256" key="1">
    <source>
        <dbReference type="PIRSR" id="PIRSR018249-1"/>
    </source>
</evidence>
<dbReference type="RefSeq" id="WP_201428563.1">
    <property type="nucleotide sequence ID" value="NZ_JAEQMG010000163.1"/>
</dbReference>
<accession>A0A935C3P0</accession>
<evidence type="ECO:0000259" key="4">
    <source>
        <dbReference type="Pfam" id="PF21302"/>
    </source>
</evidence>
<keyword evidence="5" id="KW-0489">Methyltransferase</keyword>
<feature type="binding site" evidence="1">
    <location>
        <position position="26"/>
    </location>
    <ligand>
        <name>Zn(2+)</name>
        <dbReference type="ChEBI" id="CHEBI:29105"/>
    </ligand>
</feature>
<reference evidence="5" key="1">
    <citation type="submission" date="2021-01" db="EMBL/GenBank/DDBJ databases">
        <title>Genome public.</title>
        <authorList>
            <person name="Liu C."/>
            <person name="Sun Q."/>
        </authorList>
    </citation>
    <scope>NUCLEOTIDE SEQUENCE</scope>
    <source>
        <strain evidence="5">M6</strain>
    </source>
</reference>
<dbReference type="InterPro" id="IPR048647">
    <property type="entry name" value="RlmA_N"/>
</dbReference>
<feature type="binding site" evidence="1">
    <location>
        <position position="9"/>
    </location>
    <ligand>
        <name>Zn(2+)</name>
        <dbReference type="ChEBI" id="CHEBI:29105"/>
    </ligand>
</feature>
<dbReference type="AlphaFoldDB" id="A0A935C3P0"/>
<feature type="binding site" evidence="2">
    <location>
        <position position="67"/>
    </location>
    <ligand>
        <name>S-adenosyl-L-methionine</name>
        <dbReference type="ChEBI" id="CHEBI:59789"/>
    </ligand>
</feature>
<dbReference type="InterPro" id="IPR041698">
    <property type="entry name" value="Methyltransf_25"/>
</dbReference>
<dbReference type="InterPro" id="IPR016718">
    <property type="entry name" value="rRNA_m1G-MeTrfase_A_prd"/>
</dbReference>
<dbReference type="Gene3D" id="3.40.50.150">
    <property type="entry name" value="Vaccinia Virus protein VP39"/>
    <property type="match status" value="1"/>
</dbReference>
<keyword evidence="1" id="KW-0479">Metal-binding</keyword>
<organism evidence="5 6">
    <name type="scientific">Ruminococcus difficilis</name>
    <dbReference type="NCBI Taxonomy" id="2763069"/>
    <lineage>
        <taxon>Bacteria</taxon>
        <taxon>Bacillati</taxon>
        <taxon>Bacillota</taxon>
        <taxon>Clostridia</taxon>
        <taxon>Eubacteriales</taxon>
        <taxon>Oscillospiraceae</taxon>
        <taxon>Ruminococcus</taxon>
    </lineage>
</organism>
<dbReference type="Pfam" id="PF13649">
    <property type="entry name" value="Methyltransf_25"/>
    <property type="match status" value="1"/>
</dbReference>
<gene>
    <name evidence="5" type="ORF">JKK62_14660</name>
</gene>
<feature type="domain" description="23S rRNA (guanine(745)-N(1))-methyltransferase N-terminal" evidence="4">
    <location>
        <begin position="5"/>
        <end position="42"/>
    </location>
</feature>
<dbReference type="SUPFAM" id="SSF53335">
    <property type="entry name" value="S-adenosyl-L-methionine-dependent methyltransferases"/>
    <property type="match status" value="1"/>
</dbReference>
<keyword evidence="1" id="KW-0862">Zinc</keyword>
<dbReference type="CDD" id="cd02440">
    <property type="entry name" value="AdoMet_MTases"/>
    <property type="match status" value="1"/>
</dbReference>
<evidence type="ECO:0000256" key="2">
    <source>
        <dbReference type="PIRSR" id="PIRSR018249-2"/>
    </source>
</evidence>
<feature type="binding site" evidence="1">
    <location>
        <position position="6"/>
    </location>
    <ligand>
        <name>Zn(2+)</name>
        <dbReference type="ChEBI" id="CHEBI:29105"/>
    </ligand>
</feature>
<proteinExistence type="predicted"/>
<evidence type="ECO:0000313" key="5">
    <source>
        <dbReference type="EMBL" id="MBK6089864.1"/>
    </source>
</evidence>
<sequence>MEIMKCPVCGQALISDNRIWRCTNRHSYDVAKEGYVNLLSAHRSGDKIGDNREMALSRRDFLNKGYYAPLAEAVTECLSRYSSDGDTVLDICCGEGYYTAYAAQRLNRRFYGFDLSKNMVRLAAKRKLDARFFVANIAAIPIADGAVKAAFHLFAPFHAAEFRRILADDSVLITAIPGRDHLYGLKEVLYDQPYRNDEKEPSAEGLTAIERIRVRGEITLHSREDIDALFQMTPYYYHTPSDGMKRLEERTTLTTPIEFILIIYQKASLW</sequence>
<dbReference type="Proteomes" id="UP000633365">
    <property type="component" value="Unassembled WGS sequence"/>
</dbReference>